<organism evidence="1 2">
    <name type="scientific">Hibiscus sabdariffa</name>
    <name type="common">roselle</name>
    <dbReference type="NCBI Taxonomy" id="183260"/>
    <lineage>
        <taxon>Eukaryota</taxon>
        <taxon>Viridiplantae</taxon>
        <taxon>Streptophyta</taxon>
        <taxon>Embryophyta</taxon>
        <taxon>Tracheophyta</taxon>
        <taxon>Spermatophyta</taxon>
        <taxon>Magnoliopsida</taxon>
        <taxon>eudicotyledons</taxon>
        <taxon>Gunneridae</taxon>
        <taxon>Pentapetalae</taxon>
        <taxon>rosids</taxon>
        <taxon>malvids</taxon>
        <taxon>Malvales</taxon>
        <taxon>Malvaceae</taxon>
        <taxon>Malvoideae</taxon>
        <taxon>Hibiscus</taxon>
    </lineage>
</organism>
<name>A0ABR2S0C7_9ROSI</name>
<comment type="caution">
    <text evidence="1">The sequence shown here is derived from an EMBL/GenBank/DDBJ whole genome shotgun (WGS) entry which is preliminary data.</text>
</comment>
<evidence type="ECO:0000313" key="2">
    <source>
        <dbReference type="Proteomes" id="UP001396334"/>
    </source>
</evidence>
<evidence type="ECO:0000313" key="1">
    <source>
        <dbReference type="EMBL" id="KAK9018693.1"/>
    </source>
</evidence>
<accession>A0ABR2S0C7</accession>
<sequence>MKATKEDKQAMEEISAILATLTSSRGTKVSEASGRMKDLNIQDNKMLQQQMSMLQQVSEDVGKEMCKYMEKVESHFMEDTFPAAASTSIMEDGLKQISVSVNQLASCKAGDIPVGLFSIHFI</sequence>
<reference evidence="1 2" key="1">
    <citation type="journal article" date="2024" name="G3 (Bethesda)">
        <title>Genome assembly of Hibiscus sabdariffa L. provides insights into metabolisms of medicinal natural products.</title>
        <authorList>
            <person name="Kim T."/>
        </authorList>
    </citation>
    <scope>NUCLEOTIDE SEQUENCE [LARGE SCALE GENOMIC DNA]</scope>
    <source>
        <strain evidence="1">TK-2024</strain>
        <tissue evidence="1">Old leaves</tissue>
    </source>
</reference>
<dbReference type="Proteomes" id="UP001396334">
    <property type="component" value="Unassembled WGS sequence"/>
</dbReference>
<keyword evidence="2" id="KW-1185">Reference proteome</keyword>
<protein>
    <submittedName>
        <fullName evidence="1">Uncharacterized protein</fullName>
    </submittedName>
</protein>
<dbReference type="EMBL" id="JBBPBN010000018">
    <property type="protein sequence ID" value="KAK9018693.1"/>
    <property type="molecule type" value="Genomic_DNA"/>
</dbReference>
<proteinExistence type="predicted"/>
<gene>
    <name evidence="1" type="ORF">V6N11_033740</name>
</gene>